<feature type="transmembrane region" description="Helical" evidence="1">
    <location>
        <begin position="12"/>
        <end position="35"/>
    </location>
</feature>
<name>A0A6G8R443_9CAUD</name>
<feature type="transmembrane region" description="Helical" evidence="1">
    <location>
        <begin position="47"/>
        <end position="69"/>
    </location>
</feature>
<reference evidence="2 3" key="1">
    <citation type="submission" date="2020-02" db="EMBL/GenBank/DDBJ databases">
        <title>Characterization of Proteus podophage Privateer.</title>
        <authorList>
            <person name="Corban J."/>
            <person name="Ramsey J."/>
        </authorList>
    </citation>
    <scope>NUCLEOTIDE SEQUENCE [LARGE SCALE GENOMIC DNA]</scope>
</reference>
<evidence type="ECO:0000313" key="3">
    <source>
        <dbReference type="Proteomes" id="UP000500956"/>
    </source>
</evidence>
<organism evidence="2 3">
    <name type="scientific">Proteus phage Privateer</name>
    <dbReference type="NCBI Taxonomy" id="2712958"/>
    <lineage>
        <taxon>Viruses</taxon>
        <taxon>Duplodnaviria</taxon>
        <taxon>Heunggongvirae</taxon>
        <taxon>Uroviricota</taxon>
        <taxon>Caudoviricetes</taxon>
        <taxon>Grimontviridae</taxon>
        <taxon>Privateervirus</taxon>
        <taxon>Privateervirus privateer</taxon>
    </lineage>
</organism>
<dbReference type="EMBL" id="MT028297">
    <property type="protein sequence ID" value="QIN94936.1"/>
    <property type="molecule type" value="Genomic_DNA"/>
</dbReference>
<evidence type="ECO:0000313" key="2">
    <source>
        <dbReference type="EMBL" id="QIN94936.1"/>
    </source>
</evidence>
<gene>
    <name evidence="2" type="ORF">CPT_Privateer_146</name>
</gene>
<accession>A0A6G8R443</accession>
<protein>
    <submittedName>
        <fullName evidence="2">Uncharacterized protein</fullName>
    </submittedName>
</protein>
<keyword evidence="1" id="KW-0472">Membrane</keyword>
<evidence type="ECO:0000256" key="1">
    <source>
        <dbReference type="SAM" id="Phobius"/>
    </source>
</evidence>
<keyword evidence="3" id="KW-1185">Reference proteome</keyword>
<keyword evidence="1" id="KW-1133">Transmembrane helix</keyword>
<proteinExistence type="predicted"/>
<dbReference type="Proteomes" id="UP000500956">
    <property type="component" value="Segment"/>
</dbReference>
<keyword evidence="1" id="KW-0812">Transmembrane</keyword>
<sequence>MVDNILFHSKPLINLINLLHCINNHTISLIIITSHSKPVYHSRNHPIVLIISIGYLSRSHSLVILSYAISYSVIS</sequence>